<protein>
    <recommendedName>
        <fullName evidence="3">DUF1641 domain-containing protein</fullName>
    </recommendedName>
</protein>
<gene>
    <name evidence="1" type="ORF">FR698_13525</name>
</gene>
<dbReference type="RefSeq" id="WP_147800729.1">
    <property type="nucleotide sequence ID" value="NZ_VPFL01000021.1"/>
</dbReference>
<reference evidence="1 2" key="1">
    <citation type="submission" date="2019-08" db="EMBL/GenBank/DDBJ databases">
        <title>Pelomicrobium methylotrophicum gen. nov., sp. nov. a moderately thermophilic, facultatively anaerobic, lithoautotrophic and methylotrophic bacterium isolated from a terrestrial mud volcano.</title>
        <authorList>
            <person name="Slobodkina G.B."/>
            <person name="Merkel A.Y."/>
            <person name="Slobodkin A.I."/>
        </authorList>
    </citation>
    <scope>NUCLEOTIDE SEQUENCE [LARGE SCALE GENOMIC DNA]</scope>
    <source>
        <strain evidence="1 2">SM250</strain>
    </source>
</reference>
<evidence type="ECO:0000313" key="1">
    <source>
        <dbReference type="EMBL" id="TXF10836.1"/>
    </source>
</evidence>
<keyword evidence="2" id="KW-1185">Reference proteome</keyword>
<dbReference type="InParanoid" id="A0A5C7EUY7"/>
<comment type="caution">
    <text evidence="1">The sequence shown here is derived from an EMBL/GenBank/DDBJ whole genome shotgun (WGS) entry which is preliminary data.</text>
</comment>
<accession>A0A5C7EUY7</accession>
<dbReference type="EMBL" id="VPFL01000021">
    <property type="protein sequence ID" value="TXF10836.1"/>
    <property type="molecule type" value="Genomic_DNA"/>
</dbReference>
<dbReference type="AlphaFoldDB" id="A0A5C7EUY7"/>
<evidence type="ECO:0008006" key="3">
    <source>
        <dbReference type="Google" id="ProtNLM"/>
    </source>
</evidence>
<organism evidence="1 2">
    <name type="scientific">Pelomicrobium methylotrophicum</name>
    <dbReference type="NCBI Taxonomy" id="2602750"/>
    <lineage>
        <taxon>Bacteria</taxon>
        <taxon>Pseudomonadati</taxon>
        <taxon>Pseudomonadota</taxon>
        <taxon>Hydrogenophilia</taxon>
        <taxon>Hydrogenophilia incertae sedis</taxon>
        <taxon>Pelomicrobium</taxon>
    </lineage>
</organism>
<dbReference type="OrthoDB" id="5794373at2"/>
<sequence length="209" mass="21825">MEAQGQGGALCEWEHLTGAARDAVTDDMVARLAEAASAALELLDRVNRSGLAKAVPVLAQMAHNGDLERVAHFARAVGAAEEALTEEMVARLAEAAGAGLGLVDRLSRGGLDRLVAMLERLEAQGALERIAQALPRVLARLETVEALLASLEQAVEAAERAPAAGGLRGLWRLLKEAQSQQALGLFLAWGRALKKRLQGGEGAGAASGR</sequence>
<dbReference type="Proteomes" id="UP000321201">
    <property type="component" value="Unassembled WGS sequence"/>
</dbReference>
<proteinExistence type="predicted"/>
<name>A0A5C7EUY7_9PROT</name>
<evidence type="ECO:0000313" key="2">
    <source>
        <dbReference type="Proteomes" id="UP000321201"/>
    </source>
</evidence>